<dbReference type="Gene3D" id="3.90.640.10">
    <property type="entry name" value="Actin, Chain A, domain 4"/>
    <property type="match status" value="1"/>
</dbReference>
<keyword evidence="2 3" id="KW-0067">ATP-binding</keyword>
<dbReference type="Proteomes" id="UP000523821">
    <property type="component" value="Unassembled WGS sequence"/>
</dbReference>
<comment type="similarity">
    <text evidence="3">Belongs to the heat shock protein 70 family.</text>
</comment>
<proteinExistence type="inferred from homology"/>
<protein>
    <submittedName>
        <fullName evidence="5">Molecular chaperone DnaK (HSP70)</fullName>
    </submittedName>
</protein>
<evidence type="ECO:0000313" key="5">
    <source>
        <dbReference type="EMBL" id="MBB5754665.1"/>
    </source>
</evidence>
<name>A0A7W9FQ00_9HYPH</name>
<keyword evidence="1 3" id="KW-0547">Nucleotide-binding</keyword>
<evidence type="ECO:0000256" key="1">
    <source>
        <dbReference type="ARBA" id="ARBA00022741"/>
    </source>
</evidence>
<evidence type="ECO:0000313" key="6">
    <source>
        <dbReference type="Proteomes" id="UP000523821"/>
    </source>
</evidence>
<organism evidence="5 6">
    <name type="scientific">Prosthecomicrobium pneumaticum</name>
    <dbReference type="NCBI Taxonomy" id="81895"/>
    <lineage>
        <taxon>Bacteria</taxon>
        <taxon>Pseudomonadati</taxon>
        <taxon>Pseudomonadota</taxon>
        <taxon>Alphaproteobacteria</taxon>
        <taxon>Hyphomicrobiales</taxon>
        <taxon>Kaistiaceae</taxon>
        <taxon>Prosthecomicrobium</taxon>
    </lineage>
</organism>
<feature type="region of interest" description="Disordered" evidence="4">
    <location>
        <begin position="432"/>
        <end position="456"/>
    </location>
</feature>
<dbReference type="RefSeq" id="WP_183858100.1">
    <property type="nucleotide sequence ID" value="NZ_JACHOO010000009.1"/>
</dbReference>
<comment type="caution">
    <text evidence="5">The sequence shown here is derived from an EMBL/GenBank/DDBJ whole genome shotgun (WGS) entry which is preliminary data.</text>
</comment>
<dbReference type="Pfam" id="PF00012">
    <property type="entry name" value="HSP70"/>
    <property type="match status" value="2"/>
</dbReference>
<keyword evidence="6" id="KW-1185">Reference proteome</keyword>
<dbReference type="InterPro" id="IPR013126">
    <property type="entry name" value="Hsp_70_fam"/>
</dbReference>
<dbReference type="SUPFAM" id="SSF53067">
    <property type="entry name" value="Actin-like ATPase domain"/>
    <property type="match status" value="2"/>
</dbReference>
<evidence type="ECO:0000256" key="2">
    <source>
        <dbReference type="ARBA" id="ARBA00022840"/>
    </source>
</evidence>
<dbReference type="InterPro" id="IPR043129">
    <property type="entry name" value="ATPase_NBD"/>
</dbReference>
<gene>
    <name evidence="5" type="ORF">GGQ63_003753</name>
</gene>
<evidence type="ECO:0000256" key="4">
    <source>
        <dbReference type="SAM" id="MobiDB-lite"/>
    </source>
</evidence>
<dbReference type="EMBL" id="JACHOO010000009">
    <property type="protein sequence ID" value="MBB5754665.1"/>
    <property type="molecule type" value="Genomic_DNA"/>
</dbReference>
<sequence>MTDVAFGIDFGTTNSLAAVTVGGRTLSLVDQVSQRPHPSVIWYRGGDIVVGREARQNMDLTETGAPPGFVRSPKMSLRRDGPVFVDGRPIEPTDAVAEVLKHLKGDAAIARGGAPGKNLARAVFTIPVDFGGPERRALREAAGKAGIGVVQFVHEPVAALYAYLRSKAELGRELARLEGRSVLVFDWGGGTLDLTLCRIQGGAIMQVANLGDNEVGGDRFDERLRNHLRAKHATAHGIEDITTLEQPGMAAKLLHQCEVLKIHLSDPKTDSEDVIVRNYLKTDGPGKNLLGTVTRAELDGLSASIVARGLARIDEILEQAQFSYQDIELCLATGGMVNMPAIRNGLTERFVGRVPKLDNGDRIIAEGAAWIANDGLRLTLSKPIEILVADTSGRGAYHSLVDAGWTLPIENETQNVANTRFSALIREKGLRSSKWQSRQNSGRSRRAHHGGPFVSPRSRLMQMQSHSLSGSNAICRSIMTMSRASRFDPPGEEPARAKNFMTSSSAFHSPRFLLPVVTQTGKKL</sequence>
<dbReference type="AlphaFoldDB" id="A0A7W9FQ00"/>
<reference evidence="5 6" key="1">
    <citation type="submission" date="2020-08" db="EMBL/GenBank/DDBJ databases">
        <title>Genomic Encyclopedia of Type Strains, Phase IV (KMG-IV): sequencing the most valuable type-strain genomes for metagenomic binning, comparative biology and taxonomic classification.</title>
        <authorList>
            <person name="Goeker M."/>
        </authorList>
    </citation>
    <scope>NUCLEOTIDE SEQUENCE [LARGE SCALE GENOMIC DNA]</scope>
    <source>
        <strain evidence="5 6">DSM 16268</strain>
    </source>
</reference>
<dbReference type="PANTHER" id="PTHR19375">
    <property type="entry name" value="HEAT SHOCK PROTEIN 70KDA"/>
    <property type="match status" value="1"/>
</dbReference>
<dbReference type="Gene3D" id="3.30.420.40">
    <property type="match status" value="2"/>
</dbReference>
<feature type="compositionally biased region" description="Polar residues" evidence="4">
    <location>
        <begin position="433"/>
        <end position="442"/>
    </location>
</feature>
<evidence type="ECO:0000256" key="3">
    <source>
        <dbReference type="RuleBase" id="RU003322"/>
    </source>
</evidence>
<dbReference type="PRINTS" id="PR00301">
    <property type="entry name" value="HEATSHOCK70"/>
</dbReference>
<dbReference type="GO" id="GO:0140662">
    <property type="term" value="F:ATP-dependent protein folding chaperone"/>
    <property type="evidence" value="ECO:0007669"/>
    <property type="project" value="InterPro"/>
</dbReference>
<accession>A0A7W9FQ00</accession>
<dbReference type="GO" id="GO:0005524">
    <property type="term" value="F:ATP binding"/>
    <property type="evidence" value="ECO:0007669"/>
    <property type="project" value="UniProtKB-KW"/>
</dbReference>